<dbReference type="AlphaFoldDB" id="A0A699JXM7"/>
<protein>
    <submittedName>
        <fullName evidence="3">Uncharacterized protein</fullName>
    </submittedName>
</protein>
<reference evidence="3" key="1">
    <citation type="journal article" date="2019" name="Sci. Rep.">
        <title>Draft genome of Tanacetum cinerariifolium, the natural source of mosquito coil.</title>
        <authorList>
            <person name="Yamashiro T."/>
            <person name="Shiraishi A."/>
            <person name="Satake H."/>
            <person name="Nakayama K."/>
        </authorList>
    </citation>
    <scope>NUCLEOTIDE SEQUENCE</scope>
</reference>
<feature type="compositionally biased region" description="Basic and acidic residues" evidence="2">
    <location>
        <begin position="22"/>
        <end position="31"/>
    </location>
</feature>
<accession>A0A699JXM7</accession>
<proteinExistence type="predicted"/>
<comment type="caution">
    <text evidence="3">The sequence shown here is derived from an EMBL/GenBank/DDBJ whole genome shotgun (WGS) entry which is preliminary data.</text>
</comment>
<evidence type="ECO:0000313" key="3">
    <source>
        <dbReference type="EMBL" id="GFA60089.1"/>
    </source>
</evidence>
<gene>
    <name evidence="3" type="ORF">Tci_632061</name>
</gene>
<feature type="coiled-coil region" evidence="1">
    <location>
        <begin position="185"/>
        <end position="222"/>
    </location>
</feature>
<feature type="region of interest" description="Disordered" evidence="2">
    <location>
        <begin position="1"/>
        <end position="40"/>
    </location>
</feature>
<dbReference type="EMBL" id="BKCJ010452975">
    <property type="protein sequence ID" value="GFA60089.1"/>
    <property type="molecule type" value="Genomic_DNA"/>
</dbReference>
<name>A0A699JXM7_TANCI</name>
<sequence>MTKSSSSHDTTQDSRNSLEGTNRSEGDKVQSPHDSLLFGDHTSDRAKGALNLKELFSICTNLSNRVLSLETIKDAQDANIIALKARLNKLEKMCKPSILHHRARLKSVQRLSMKKRFGKKESGRLSEETKELVRTARPGDSTVWPYVGTADPIVPPSTTKSKGVSEEPQPAKKMNTSDLDAAQIAKDAKVARLVYEEELAELEREKEKRKREEKASKAVIAEMYDEVQAVIEADALFAANLQ</sequence>
<feature type="region of interest" description="Disordered" evidence="2">
    <location>
        <begin position="145"/>
        <end position="176"/>
    </location>
</feature>
<keyword evidence="1" id="KW-0175">Coiled coil</keyword>
<evidence type="ECO:0000256" key="2">
    <source>
        <dbReference type="SAM" id="MobiDB-lite"/>
    </source>
</evidence>
<organism evidence="3">
    <name type="scientific">Tanacetum cinerariifolium</name>
    <name type="common">Dalmatian daisy</name>
    <name type="synonym">Chrysanthemum cinerariifolium</name>
    <dbReference type="NCBI Taxonomy" id="118510"/>
    <lineage>
        <taxon>Eukaryota</taxon>
        <taxon>Viridiplantae</taxon>
        <taxon>Streptophyta</taxon>
        <taxon>Embryophyta</taxon>
        <taxon>Tracheophyta</taxon>
        <taxon>Spermatophyta</taxon>
        <taxon>Magnoliopsida</taxon>
        <taxon>eudicotyledons</taxon>
        <taxon>Gunneridae</taxon>
        <taxon>Pentapetalae</taxon>
        <taxon>asterids</taxon>
        <taxon>campanulids</taxon>
        <taxon>Asterales</taxon>
        <taxon>Asteraceae</taxon>
        <taxon>Asteroideae</taxon>
        <taxon>Anthemideae</taxon>
        <taxon>Anthemidinae</taxon>
        <taxon>Tanacetum</taxon>
    </lineage>
</organism>
<feature type="compositionally biased region" description="Polar residues" evidence="2">
    <location>
        <begin position="1"/>
        <end position="21"/>
    </location>
</feature>
<evidence type="ECO:0000256" key="1">
    <source>
        <dbReference type="SAM" id="Coils"/>
    </source>
</evidence>